<dbReference type="RefSeq" id="XP_013288407.1">
    <property type="nucleotide sequence ID" value="XM_013432953.1"/>
</dbReference>
<gene>
    <name evidence="9" type="ORF">Z517_03849</name>
</gene>
<feature type="region of interest" description="Disordered" evidence="6">
    <location>
        <begin position="1"/>
        <end position="21"/>
    </location>
</feature>
<keyword evidence="2" id="KW-0813">Transport</keyword>
<dbReference type="Pfam" id="PF01545">
    <property type="entry name" value="Cation_efflux"/>
    <property type="match status" value="1"/>
</dbReference>
<feature type="compositionally biased region" description="Basic and acidic residues" evidence="6">
    <location>
        <begin position="12"/>
        <end position="21"/>
    </location>
</feature>
<dbReference type="Proteomes" id="UP000053029">
    <property type="component" value="Unassembled WGS sequence"/>
</dbReference>
<evidence type="ECO:0000256" key="7">
    <source>
        <dbReference type="SAM" id="Phobius"/>
    </source>
</evidence>
<dbReference type="VEuPathDB" id="FungiDB:Z517_03849"/>
<feature type="transmembrane region" description="Helical" evidence="7">
    <location>
        <begin position="185"/>
        <end position="207"/>
    </location>
</feature>
<evidence type="ECO:0000256" key="1">
    <source>
        <dbReference type="ARBA" id="ARBA00004141"/>
    </source>
</evidence>
<keyword evidence="4 7" id="KW-1133">Transmembrane helix</keyword>
<dbReference type="InterPro" id="IPR027469">
    <property type="entry name" value="Cation_efflux_TMD_sf"/>
</dbReference>
<proteinExistence type="predicted"/>
<dbReference type="GO" id="GO:0016020">
    <property type="term" value="C:membrane"/>
    <property type="evidence" value="ECO:0007669"/>
    <property type="project" value="UniProtKB-SubCell"/>
</dbReference>
<dbReference type="InterPro" id="IPR050291">
    <property type="entry name" value="CDF_Transporter"/>
</dbReference>
<feature type="transmembrane region" description="Helical" evidence="7">
    <location>
        <begin position="158"/>
        <end position="179"/>
    </location>
</feature>
<dbReference type="OrthoDB" id="78296at2759"/>
<organism evidence="9 10">
    <name type="scientific">Fonsecaea pedrosoi CBS 271.37</name>
    <dbReference type="NCBI Taxonomy" id="1442368"/>
    <lineage>
        <taxon>Eukaryota</taxon>
        <taxon>Fungi</taxon>
        <taxon>Dikarya</taxon>
        <taxon>Ascomycota</taxon>
        <taxon>Pezizomycotina</taxon>
        <taxon>Eurotiomycetes</taxon>
        <taxon>Chaetothyriomycetidae</taxon>
        <taxon>Chaetothyriales</taxon>
        <taxon>Herpotrichiellaceae</taxon>
        <taxon>Fonsecaea</taxon>
    </lineage>
</organism>
<dbReference type="EMBL" id="KN846970">
    <property type="protein sequence ID" value="KIW84599.1"/>
    <property type="molecule type" value="Genomic_DNA"/>
</dbReference>
<feature type="compositionally biased region" description="Polar residues" evidence="6">
    <location>
        <begin position="1"/>
        <end position="11"/>
    </location>
</feature>
<dbReference type="PANTHER" id="PTHR43840">
    <property type="entry name" value="MITOCHONDRIAL METAL TRANSPORTER 1-RELATED"/>
    <property type="match status" value="1"/>
</dbReference>
<dbReference type="Gene3D" id="1.20.1510.10">
    <property type="entry name" value="Cation efflux protein transmembrane domain"/>
    <property type="match status" value="1"/>
</dbReference>
<evidence type="ECO:0000313" key="10">
    <source>
        <dbReference type="Proteomes" id="UP000053029"/>
    </source>
</evidence>
<dbReference type="AlphaFoldDB" id="A0A0D2HJH3"/>
<dbReference type="SUPFAM" id="SSF161111">
    <property type="entry name" value="Cation efflux protein transmembrane domain-like"/>
    <property type="match status" value="1"/>
</dbReference>
<evidence type="ECO:0000256" key="6">
    <source>
        <dbReference type="SAM" id="MobiDB-lite"/>
    </source>
</evidence>
<evidence type="ECO:0000256" key="2">
    <source>
        <dbReference type="ARBA" id="ARBA00022448"/>
    </source>
</evidence>
<comment type="subcellular location">
    <subcellularLocation>
        <location evidence="1">Membrane</location>
        <topology evidence="1">Multi-pass membrane protein</topology>
    </subcellularLocation>
</comment>
<dbReference type="GeneID" id="25303339"/>
<dbReference type="GO" id="GO:0030003">
    <property type="term" value="P:intracellular monoatomic cation homeostasis"/>
    <property type="evidence" value="ECO:0007669"/>
    <property type="project" value="UniProtKB-ARBA"/>
</dbReference>
<evidence type="ECO:0000256" key="4">
    <source>
        <dbReference type="ARBA" id="ARBA00022989"/>
    </source>
</evidence>
<evidence type="ECO:0000259" key="8">
    <source>
        <dbReference type="Pfam" id="PF01545"/>
    </source>
</evidence>
<dbReference type="SUPFAM" id="SSF160240">
    <property type="entry name" value="Cation efflux protein cytoplasmic domain-like"/>
    <property type="match status" value="1"/>
</dbReference>
<keyword evidence="5 7" id="KW-0472">Membrane</keyword>
<dbReference type="GO" id="GO:0008324">
    <property type="term" value="F:monoatomic cation transmembrane transporter activity"/>
    <property type="evidence" value="ECO:0007669"/>
    <property type="project" value="InterPro"/>
</dbReference>
<dbReference type="STRING" id="1442368.A0A0D2HJH3"/>
<dbReference type="HOGENOM" id="CLU_013430_10_0_1"/>
<dbReference type="FunFam" id="1.20.1510.10:FF:000005">
    <property type="entry name" value="Putative Cation diffusion facilitator 1"/>
    <property type="match status" value="1"/>
</dbReference>
<keyword evidence="3 7" id="KW-0812">Transmembrane</keyword>
<protein>
    <submittedName>
        <fullName evidence="9">Unplaced genomic scaffold supercont1.2, whole genome shotgun sequence</fullName>
    </submittedName>
</protein>
<feature type="transmembrane region" description="Helical" evidence="7">
    <location>
        <begin position="268"/>
        <end position="289"/>
    </location>
</feature>
<accession>A0A0D2HJH3</accession>
<evidence type="ECO:0000313" key="9">
    <source>
        <dbReference type="EMBL" id="KIW84599.1"/>
    </source>
</evidence>
<evidence type="ECO:0000256" key="5">
    <source>
        <dbReference type="ARBA" id="ARBA00023136"/>
    </source>
</evidence>
<dbReference type="GO" id="GO:0098771">
    <property type="term" value="P:inorganic ion homeostasis"/>
    <property type="evidence" value="ECO:0007669"/>
    <property type="project" value="UniProtKB-ARBA"/>
</dbReference>
<name>A0A0D2HJH3_9EURO</name>
<keyword evidence="10" id="KW-1185">Reference proteome</keyword>
<dbReference type="Gene3D" id="3.30.70.1350">
    <property type="entry name" value="Cation efflux protein, cytoplasmic domain"/>
    <property type="match status" value="1"/>
</dbReference>
<dbReference type="InterPro" id="IPR036837">
    <property type="entry name" value="Cation_efflux_CTD_sf"/>
</dbReference>
<dbReference type="InterPro" id="IPR058533">
    <property type="entry name" value="Cation_efflux_TM"/>
</dbReference>
<sequence length="470" mass="53094">MVGKRTLNTTKNKPDDHRRKADLECGHNNRRFSGFKDAVDYVLDRRTTAVLKEQLREGVDRGAFEKARKSDEELKKVKNKKVRKFYEKQNATLNDWAEVDTIVLAMADEVMESMNTDADHDGIREREGRLQHVEEHIDYLLPDDVRKRRQKADRNARWAININVIANIILLVAKGIAALKSSSLSLIASLVDSALDLLCTAIVWTTNKLVSWRLSALTRKFPVGRRRLEPIGILVFSIIMVISFLQILQESVEKLLPHGNHDIATLPALAIASMAGTIGIKGLIGLGCMRIKTTQVQALAQDCKTDVYFNTLSLLFPLIGKQAGIWWLDPLGAALLSLYIIYDWADTCVENVSRLCGLAVDETLQKKLIYLAYRFRNVVSGFKSVIAYHAGDGVWAEFDILLDESTPLRRTHDIAETLQYCCEALTEVDRAFVTTDCKCSMRLGLPMADSDQILRKTLVDILRIWYNSDE</sequence>
<feature type="domain" description="Cation efflux protein transmembrane" evidence="8">
    <location>
        <begin position="162"/>
        <end position="356"/>
    </location>
</feature>
<feature type="transmembrane region" description="Helical" evidence="7">
    <location>
        <begin position="228"/>
        <end position="248"/>
    </location>
</feature>
<dbReference type="PANTHER" id="PTHR43840:SF11">
    <property type="entry name" value="CATION DIFFUSION FACILITATOR 10"/>
    <property type="match status" value="1"/>
</dbReference>
<evidence type="ECO:0000256" key="3">
    <source>
        <dbReference type="ARBA" id="ARBA00022692"/>
    </source>
</evidence>
<reference evidence="9 10" key="1">
    <citation type="submission" date="2015-01" db="EMBL/GenBank/DDBJ databases">
        <title>The Genome Sequence of Fonsecaea pedrosoi CBS 271.37.</title>
        <authorList>
            <consortium name="The Broad Institute Genomics Platform"/>
            <person name="Cuomo C."/>
            <person name="de Hoog S."/>
            <person name="Gorbushina A."/>
            <person name="Stielow B."/>
            <person name="Teixiera M."/>
            <person name="Abouelleil A."/>
            <person name="Chapman S.B."/>
            <person name="Priest M."/>
            <person name="Young S.K."/>
            <person name="Wortman J."/>
            <person name="Nusbaum C."/>
            <person name="Birren B."/>
        </authorList>
    </citation>
    <scope>NUCLEOTIDE SEQUENCE [LARGE SCALE GENOMIC DNA]</scope>
    <source>
        <strain evidence="9 10">CBS 271.37</strain>
    </source>
</reference>